<keyword evidence="1" id="KW-0472">Membrane</keyword>
<name>A0A2Z2N729_9EURY</name>
<organism evidence="2 3">
    <name type="scientific">Thermococcus chitonophagus</name>
    <dbReference type="NCBI Taxonomy" id="54262"/>
    <lineage>
        <taxon>Archaea</taxon>
        <taxon>Methanobacteriati</taxon>
        <taxon>Methanobacteriota</taxon>
        <taxon>Thermococci</taxon>
        <taxon>Thermococcales</taxon>
        <taxon>Thermococcaceae</taxon>
        <taxon>Thermococcus</taxon>
    </lineage>
</organism>
<protein>
    <submittedName>
        <fullName evidence="2">Uncharacterized protein</fullName>
    </submittedName>
</protein>
<sequence>MNSGLLIATLIAIATATYFNYTGKKTEGLIASGIAGGLALSLLLENIPAPIAFTIGAVGTVVFEWYRLKVFSSPQQKPRKGHRS</sequence>
<accession>A0A2Z2N729</accession>
<evidence type="ECO:0000313" key="3">
    <source>
        <dbReference type="Proteomes" id="UP000250189"/>
    </source>
</evidence>
<reference evidence="2 3" key="1">
    <citation type="submission" date="2016-04" db="EMBL/GenBank/DDBJ databases">
        <title>Complete genome sequence of Thermococcus chitonophagus type strain GC74.</title>
        <authorList>
            <person name="Oger P.M."/>
        </authorList>
    </citation>
    <scope>NUCLEOTIDE SEQUENCE [LARGE SCALE GENOMIC DNA]</scope>
    <source>
        <strain evidence="2 3">GC74</strain>
    </source>
</reference>
<gene>
    <name evidence="2" type="ORF">A3L04_03125</name>
</gene>
<evidence type="ECO:0000256" key="1">
    <source>
        <dbReference type="SAM" id="Phobius"/>
    </source>
</evidence>
<keyword evidence="1" id="KW-1133">Transmembrane helix</keyword>
<dbReference type="RefSeq" id="WP_068579284.1">
    <property type="nucleotide sequence ID" value="NZ_LN999010.1"/>
</dbReference>
<dbReference type="EMBL" id="CP015193">
    <property type="protein sequence ID" value="ASJ16140.1"/>
    <property type="molecule type" value="Genomic_DNA"/>
</dbReference>
<dbReference type="Proteomes" id="UP000250189">
    <property type="component" value="Chromosome"/>
</dbReference>
<dbReference type="GeneID" id="55642645"/>
<proteinExistence type="predicted"/>
<keyword evidence="1" id="KW-0812">Transmembrane</keyword>
<dbReference type="AlphaFoldDB" id="A0A2Z2N729"/>
<keyword evidence="3" id="KW-1185">Reference proteome</keyword>
<feature type="transmembrane region" description="Helical" evidence="1">
    <location>
        <begin position="47"/>
        <end position="66"/>
    </location>
</feature>
<evidence type="ECO:0000313" key="2">
    <source>
        <dbReference type="EMBL" id="ASJ16140.1"/>
    </source>
</evidence>